<name>A0AC34QRB9_9BILA</name>
<organism evidence="1 2">
    <name type="scientific">Panagrolaimus sp. JU765</name>
    <dbReference type="NCBI Taxonomy" id="591449"/>
    <lineage>
        <taxon>Eukaryota</taxon>
        <taxon>Metazoa</taxon>
        <taxon>Ecdysozoa</taxon>
        <taxon>Nematoda</taxon>
        <taxon>Chromadorea</taxon>
        <taxon>Rhabditida</taxon>
        <taxon>Tylenchina</taxon>
        <taxon>Panagrolaimomorpha</taxon>
        <taxon>Panagrolaimoidea</taxon>
        <taxon>Panagrolaimidae</taxon>
        <taxon>Panagrolaimus</taxon>
    </lineage>
</organism>
<protein>
    <submittedName>
        <fullName evidence="2">BZIP domain-containing protein</fullName>
    </submittedName>
</protein>
<sequence length="458" mass="50778">MNDASSLALTPTSNGGLFYQPKSQFPIELPLLQTSQNSSALQTPSNFYSGYGYNDSGTPSTVSSTTYPSFFPNYNPYPHLELNMIFNPFGFGMDIGSEVVSSFAGVDSQSTLFPQTLSPLQSTHSAAVAAAAMTRYSNRASAAANRKGGRRPREDYFQEDLTDNNDEDKDKRDKRRQRNKEAAARCRQRRLDLMQTLQHQRDTLEARNNQLQQHYGAVKKALEDMVRSLQNHICPSREQLNQHLEMASQTLRDHTHGQLSQMAVMSLQMPQSSSIVPQAPQQLPVQTTVNNRKRSHGGNENKRIPTSSVETQQSQPLARPQTLHLPYFKDDSLVSPVCTDDFLFKRSKFAEDSPADRPSTLALNWDQSPALNTPGCGIPQIADLQVRRGFACRPTVNPGVKLGPVTRSEHAWLRNPADCRPGQEHAPRRLVQHAQPTDISDADGAVCQFGADIGSSAQ</sequence>
<dbReference type="WBParaSite" id="JU765_v2.g18739.t1">
    <property type="protein sequence ID" value="JU765_v2.g18739.t1"/>
    <property type="gene ID" value="JU765_v2.g18739"/>
</dbReference>
<evidence type="ECO:0000313" key="2">
    <source>
        <dbReference type="WBParaSite" id="JU765_v2.g18739.t1"/>
    </source>
</evidence>
<accession>A0AC34QRB9</accession>
<proteinExistence type="predicted"/>
<dbReference type="Proteomes" id="UP000887576">
    <property type="component" value="Unplaced"/>
</dbReference>
<evidence type="ECO:0000313" key="1">
    <source>
        <dbReference type="Proteomes" id="UP000887576"/>
    </source>
</evidence>
<reference evidence="2" key="1">
    <citation type="submission" date="2022-11" db="UniProtKB">
        <authorList>
            <consortium name="WormBaseParasite"/>
        </authorList>
    </citation>
    <scope>IDENTIFICATION</scope>
</reference>